<keyword evidence="10" id="KW-0756">Sterol biosynthesis</keyword>
<dbReference type="Proteomes" id="UP000244722">
    <property type="component" value="Unassembled WGS sequence"/>
</dbReference>
<evidence type="ECO:0000256" key="7">
    <source>
        <dbReference type="ARBA" id="ARBA00022777"/>
    </source>
</evidence>
<keyword evidence="17" id="KW-0687">Ribonucleoprotein</keyword>
<evidence type="ECO:0000256" key="4">
    <source>
        <dbReference type="ARBA" id="ARBA00022516"/>
    </source>
</evidence>
<evidence type="ECO:0000259" key="16">
    <source>
        <dbReference type="Pfam" id="PF00288"/>
    </source>
</evidence>
<dbReference type="Gene3D" id="3.30.70.890">
    <property type="entry name" value="GHMP kinase, C-terminal domain"/>
    <property type="match status" value="1"/>
</dbReference>
<keyword evidence="18" id="KW-1185">Reference proteome</keyword>
<evidence type="ECO:0000256" key="6">
    <source>
        <dbReference type="ARBA" id="ARBA00022741"/>
    </source>
</evidence>
<comment type="caution">
    <text evidence="17">The sequence shown here is derived from an EMBL/GenBank/DDBJ whole genome shotgun (WGS) entry which is preliminary data.</text>
</comment>
<dbReference type="GO" id="GO:0005777">
    <property type="term" value="C:peroxisome"/>
    <property type="evidence" value="ECO:0007669"/>
    <property type="project" value="TreeGrafter"/>
</dbReference>
<keyword evidence="13 15" id="KW-0753">Steroid metabolism</keyword>
<evidence type="ECO:0000256" key="5">
    <source>
        <dbReference type="ARBA" id="ARBA00022679"/>
    </source>
</evidence>
<dbReference type="InterPro" id="IPR036554">
    <property type="entry name" value="GHMP_kinase_C_sf"/>
</dbReference>
<evidence type="ECO:0000256" key="13">
    <source>
        <dbReference type="ARBA" id="ARBA00023221"/>
    </source>
</evidence>
<dbReference type="UniPathway" id="UPA00057">
    <property type="reaction ID" value="UER00099"/>
</dbReference>
<keyword evidence="17" id="KW-0689">Ribosomal protein</keyword>
<dbReference type="PANTHER" id="PTHR31814">
    <property type="match status" value="1"/>
</dbReference>
<evidence type="ECO:0000256" key="14">
    <source>
        <dbReference type="ARBA" id="ARBA00029326"/>
    </source>
</evidence>
<keyword evidence="5 15" id="KW-0808">Transferase</keyword>
<evidence type="ECO:0000256" key="3">
    <source>
        <dbReference type="ARBA" id="ARBA00012958"/>
    </source>
</evidence>
<accession>A0A2T6ZPE8</accession>
<dbReference type="OrthoDB" id="10262935at2759"/>
<dbReference type="STRING" id="42251.A0A2T6ZPE8"/>
<proteinExistence type="inferred from homology"/>
<dbReference type="InterPro" id="IPR014721">
    <property type="entry name" value="Ribsml_uS5_D2-typ_fold_subgr"/>
</dbReference>
<evidence type="ECO:0000256" key="12">
    <source>
        <dbReference type="ARBA" id="ARBA00023166"/>
    </source>
</evidence>
<dbReference type="Gene3D" id="3.30.230.10">
    <property type="match status" value="1"/>
</dbReference>
<dbReference type="GO" id="GO:0005840">
    <property type="term" value="C:ribosome"/>
    <property type="evidence" value="ECO:0007669"/>
    <property type="project" value="UniProtKB-KW"/>
</dbReference>
<dbReference type="Pfam" id="PF00288">
    <property type="entry name" value="GHMP_kinases_N"/>
    <property type="match status" value="1"/>
</dbReference>
<dbReference type="GO" id="GO:0005524">
    <property type="term" value="F:ATP binding"/>
    <property type="evidence" value="ECO:0007669"/>
    <property type="project" value="UniProtKB-UniRule"/>
</dbReference>
<organism evidence="17 18">
    <name type="scientific">Tuber borchii</name>
    <name type="common">White truffle</name>
    <dbReference type="NCBI Taxonomy" id="42251"/>
    <lineage>
        <taxon>Eukaryota</taxon>
        <taxon>Fungi</taxon>
        <taxon>Dikarya</taxon>
        <taxon>Ascomycota</taxon>
        <taxon>Pezizomycotina</taxon>
        <taxon>Pezizomycetes</taxon>
        <taxon>Pezizales</taxon>
        <taxon>Tuberaceae</taxon>
        <taxon>Tuber</taxon>
    </lineage>
</organism>
<evidence type="ECO:0000313" key="17">
    <source>
        <dbReference type="EMBL" id="PUU77347.1"/>
    </source>
</evidence>
<reference evidence="17 18" key="1">
    <citation type="submission" date="2017-04" db="EMBL/GenBank/DDBJ databases">
        <title>Draft genome sequence of Tuber borchii Vittad., a whitish edible truffle.</title>
        <authorList>
            <consortium name="DOE Joint Genome Institute"/>
            <person name="Murat C."/>
            <person name="Kuo A."/>
            <person name="Barry K.W."/>
            <person name="Clum A."/>
            <person name="Dockter R.B."/>
            <person name="Fauchery L."/>
            <person name="Iotti M."/>
            <person name="Kohler A."/>
            <person name="Labutti K."/>
            <person name="Lindquist E.A."/>
            <person name="Lipzen A."/>
            <person name="Ohm R.A."/>
            <person name="Wang M."/>
            <person name="Grigoriev I.V."/>
            <person name="Zambonelli A."/>
            <person name="Martin F.M."/>
        </authorList>
    </citation>
    <scope>NUCLEOTIDE SEQUENCE [LARGE SCALE GENOMIC DNA]</scope>
    <source>
        <strain evidence="17 18">Tbo3840</strain>
    </source>
</reference>
<dbReference type="PIRSF" id="PIRSF017288">
    <property type="entry name" value="PMK_GHMP_euk"/>
    <property type="match status" value="1"/>
</dbReference>
<dbReference type="PANTHER" id="PTHR31814:SF2">
    <property type="entry name" value="PHOSPHOMEVALONATE KINASE"/>
    <property type="match status" value="1"/>
</dbReference>
<gene>
    <name evidence="17" type="ORF">B9Z19DRAFT_1101908</name>
</gene>
<keyword evidence="6" id="KW-0547">Nucleotide-binding</keyword>
<evidence type="ECO:0000313" key="18">
    <source>
        <dbReference type="Proteomes" id="UP000244722"/>
    </source>
</evidence>
<keyword evidence="8" id="KW-0067">ATP-binding</keyword>
<evidence type="ECO:0000256" key="11">
    <source>
        <dbReference type="ARBA" id="ARBA00023098"/>
    </source>
</evidence>
<dbReference type="InterPro" id="IPR016005">
    <property type="entry name" value="Erg8"/>
</dbReference>
<dbReference type="InterPro" id="IPR006204">
    <property type="entry name" value="GHMP_kinase_N_dom"/>
</dbReference>
<evidence type="ECO:0000256" key="10">
    <source>
        <dbReference type="ARBA" id="ARBA00023011"/>
    </source>
</evidence>
<keyword evidence="9 15" id="KW-0752">Steroid biosynthesis</keyword>
<dbReference type="SUPFAM" id="SSF54211">
    <property type="entry name" value="Ribosomal protein S5 domain 2-like"/>
    <property type="match status" value="1"/>
</dbReference>
<keyword evidence="11 15" id="KW-0443">Lipid metabolism</keyword>
<sequence length="425" mass="45522">MSVAVSAPGKVLLAGGYLVLDKNYSGLVFGLSARIHTVSTISASDTGVIVVRSPQFSNATWTYAVSFSENGISVEQVVDKNSSHNAFVEITIRYVLSYLSLSKILSSKITILADNDYYSQPTSTTPPQRFNNLNVPLSSAHKTGLGSSAALVTSLTACLLQTYSSAPLQLSASSDLTKIHNLSQAAHCAAQGKVGSGFDVAAAAFGSCVYHRFSPSILQALPETNAPGFSQELREAVDSSWDMRIEKTKIPKGVRVVMGDVDCGSSTPGMVKKVLAWWESEKEAAGKQWDELERANRGLIDLLAQLSEDSHDGVRKQILDIRKNIRAMGGATGVPIEPEEQTKLLDAASTGVPGVLGGVVPGAGGYDAVAFIIKDDEETITALKEFLAGWGDRKVKALETREEQEGVRAEQVEQYEGFGNYLRLT</sequence>
<evidence type="ECO:0000256" key="15">
    <source>
        <dbReference type="PIRNR" id="PIRNR017288"/>
    </source>
</evidence>
<keyword evidence="4 15" id="KW-0444">Lipid biosynthesis</keyword>
<dbReference type="InterPro" id="IPR020568">
    <property type="entry name" value="Ribosomal_Su5_D2-typ_SF"/>
</dbReference>
<comment type="pathway">
    <text evidence="1 15">Isoprenoid biosynthesis; isopentenyl diphosphate biosynthesis via mevalonate pathway; isopentenyl diphosphate from (R)-mevalonate: step 2/3.</text>
</comment>
<evidence type="ECO:0000256" key="8">
    <source>
        <dbReference type="ARBA" id="ARBA00022840"/>
    </source>
</evidence>
<name>A0A2T6ZPE8_TUBBO</name>
<dbReference type="GO" id="GO:0004631">
    <property type="term" value="F:phosphomevalonate kinase activity"/>
    <property type="evidence" value="ECO:0007669"/>
    <property type="project" value="UniProtKB-UniRule"/>
</dbReference>
<comment type="similarity">
    <text evidence="2 15">Belongs to the GHMP kinase family. Mevalonate kinase subfamily.</text>
</comment>
<evidence type="ECO:0000256" key="2">
    <source>
        <dbReference type="ARBA" id="ARBA00006495"/>
    </source>
</evidence>
<protein>
    <recommendedName>
        <fullName evidence="3 15">Phosphomevalonate kinase</fullName>
        <ecNumber evidence="3 15">2.7.4.2</ecNumber>
    </recommendedName>
</protein>
<dbReference type="AlphaFoldDB" id="A0A2T6ZPE8"/>
<dbReference type="EC" id="2.7.4.2" evidence="3 15"/>
<dbReference type="GO" id="GO:0010142">
    <property type="term" value="P:farnesyl diphosphate biosynthetic process, mevalonate pathway"/>
    <property type="evidence" value="ECO:0007669"/>
    <property type="project" value="TreeGrafter"/>
</dbReference>
<dbReference type="InterPro" id="IPR035102">
    <property type="entry name" value="Phosphomevalonate_kinase"/>
</dbReference>
<dbReference type="GO" id="GO:0006696">
    <property type="term" value="P:ergosterol biosynthetic process"/>
    <property type="evidence" value="ECO:0007669"/>
    <property type="project" value="TreeGrafter"/>
</dbReference>
<dbReference type="GO" id="GO:0019287">
    <property type="term" value="P:isopentenyl diphosphate biosynthetic process, mevalonate pathway"/>
    <property type="evidence" value="ECO:0007669"/>
    <property type="project" value="UniProtKB-UniRule"/>
</dbReference>
<dbReference type="EMBL" id="NESQ01000155">
    <property type="protein sequence ID" value="PUU77347.1"/>
    <property type="molecule type" value="Genomic_DNA"/>
</dbReference>
<evidence type="ECO:0000256" key="9">
    <source>
        <dbReference type="ARBA" id="ARBA00022955"/>
    </source>
</evidence>
<keyword evidence="12" id="KW-1207">Sterol metabolism</keyword>
<keyword evidence="7 15" id="KW-0418">Kinase</keyword>
<evidence type="ECO:0000256" key="1">
    <source>
        <dbReference type="ARBA" id="ARBA00005017"/>
    </source>
</evidence>
<feature type="domain" description="GHMP kinase N-terminal" evidence="16">
    <location>
        <begin position="141"/>
        <end position="206"/>
    </location>
</feature>
<comment type="catalytic activity">
    <reaction evidence="14">
        <text>(R)-5-phosphomevalonate + ATP = (R)-5-diphosphomevalonate + ADP</text>
        <dbReference type="Rhea" id="RHEA:16341"/>
        <dbReference type="ChEBI" id="CHEBI:30616"/>
        <dbReference type="ChEBI" id="CHEBI:57557"/>
        <dbReference type="ChEBI" id="CHEBI:58146"/>
        <dbReference type="ChEBI" id="CHEBI:456216"/>
        <dbReference type="EC" id="2.7.4.2"/>
    </reaction>
    <physiologicalReaction direction="left-to-right" evidence="14">
        <dbReference type="Rhea" id="RHEA:16342"/>
    </physiologicalReaction>
</comment>